<dbReference type="AlphaFoldDB" id="U6GNB4"/>
<dbReference type="VEuPathDB" id="ToxoDB:EAH_00055700"/>
<dbReference type="OrthoDB" id="345952at2759"/>
<keyword evidence="3" id="KW-0227">DNA damage</keyword>
<dbReference type="GO" id="GO:0006303">
    <property type="term" value="P:double-strand break repair via nonhomologous end joining"/>
    <property type="evidence" value="ECO:0007669"/>
    <property type="project" value="TreeGrafter"/>
</dbReference>
<dbReference type="GO" id="GO:0005634">
    <property type="term" value="C:nucleus"/>
    <property type="evidence" value="ECO:0007669"/>
    <property type="project" value="UniProtKB-SubCell"/>
</dbReference>
<keyword evidence="4" id="KW-0234">DNA repair</keyword>
<feature type="domain" description="DNA repair metallo-beta-lactamase" evidence="6">
    <location>
        <begin position="142"/>
        <end position="197"/>
    </location>
</feature>
<evidence type="ECO:0000256" key="5">
    <source>
        <dbReference type="ARBA" id="ARBA00023242"/>
    </source>
</evidence>
<evidence type="ECO:0000256" key="4">
    <source>
        <dbReference type="ARBA" id="ARBA00023204"/>
    </source>
</evidence>
<dbReference type="SUPFAM" id="SSF56281">
    <property type="entry name" value="Metallo-hydrolase/oxidoreductase"/>
    <property type="match status" value="1"/>
</dbReference>
<dbReference type="Gene3D" id="3.40.50.12650">
    <property type="match status" value="2"/>
</dbReference>
<proteinExistence type="inferred from homology"/>
<name>U6GNB4_EIMAC</name>
<sequence>MQAWGGNGTEAPYGNLIERILGVPPHLVMRLPMGQPVKVRGVFVTLIDANHCPGAVMFLFEGPGVGRALHCGDFRYCPSMALEEAGGKNNIRFLVGTYTIGKERIALHLARACHLRIYVAPQRRRVFKCLEFSPEGLGFVLFAAFVGTGWAAGSKKRFVREEKCSIHFLPYSEHSSAEELIKFVQALRPKEVIPTVAGPGEEAYNRLHRFFNVLVRQLI</sequence>
<evidence type="ECO:0000313" key="7">
    <source>
        <dbReference type="EMBL" id="CDI80778.1"/>
    </source>
</evidence>
<dbReference type="InterPro" id="IPR036866">
    <property type="entry name" value="RibonucZ/Hydroxyglut_hydro"/>
</dbReference>
<reference evidence="7" key="1">
    <citation type="submission" date="2013-10" db="EMBL/GenBank/DDBJ databases">
        <title>Genomic analysis of the causative agents of coccidiosis in chickens.</title>
        <authorList>
            <person name="Reid A.J."/>
            <person name="Blake D."/>
            <person name="Billington K."/>
            <person name="Browne H."/>
            <person name="Dunn M."/>
            <person name="Hung S."/>
            <person name="Kawahara F."/>
            <person name="Miranda-Saavedra D."/>
            <person name="Mourier T."/>
            <person name="Nagra H."/>
            <person name="Otto T.D."/>
            <person name="Rawlings N."/>
            <person name="Sanchez A."/>
            <person name="Sanders M."/>
            <person name="Subramaniam C."/>
            <person name="Tay Y."/>
            <person name="Dear P."/>
            <person name="Doerig C."/>
            <person name="Gruber A."/>
            <person name="Parkinson J."/>
            <person name="Shirley M."/>
            <person name="Wan K.L."/>
            <person name="Berriman M."/>
            <person name="Tomley F."/>
            <person name="Pain A."/>
        </authorList>
    </citation>
    <scope>NUCLEOTIDE SEQUENCE [LARGE SCALE GENOMIC DNA]</scope>
    <source>
        <strain evidence="7">Houghton</strain>
    </source>
</reference>
<dbReference type="GO" id="GO:0003684">
    <property type="term" value="F:damaged DNA binding"/>
    <property type="evidence" value="ECO:0007669"/>
    <property type="project" value="TreeGrafter"/>
</dbReference>
<dbReference type="GO" id="GO:0036297">
    <property type="term" value="P:interstrand cross-link repair"/>
    <property type="evidence" value="ECO:0007669"/>
    <property type="project" value="TreeGrafter"/>
</dbReference>
<gene>
    <name evidence="7" type="ORF">EAH_00055700</name>
</gene>
<evidence type="ECO:0000313" key="8">
    <source>
        <dbReference type="Proteomes" id="UP000018050"/>
    </source>
</evidence>
<dbReference type="InterPro" id="IPR011084">
    <property type="entry name" value="DRMBL"/>
</dbReference>
<keyword evidence="5" id="KW-0539">Nucleus</keyword>
<dbReference type="GO" id="GO:0035312">
    <property type="term" value="F:5'-3' DNA exonuclease activity"/>
    <property type="evidence" value="ECO:0007669"/>
    <property type="project" value="TreeGrafter"/>
</dbReference>
<organism evidence="7 8">
    <name type="scientific">Eimeria acervulina</name>
    <name type="common">Coccidian parasite</name>
    <dbReference type="NCBI Taxonomy" id="5801"/>
    <lineage>
        <taxon>Eukaryota</taxon>
        <taxon>Sar</taxon>
        <taxon>Alveolata</taxon>
        <taxon>Apicomplexa</taxon>
        <taxon>Conoidasida</taxon>
        <taxon>Coccidia</taxon>
        <taxon>Eucoccidiorida</taxon>
        <taxon>Eimeriorina</taxon>
        <taxon>Eimeriidae</taxon>
        <taxon>Eimeria</taxon>
    </lineage>
</organism>
<evidence type="ECO:0000259" key="6">
    <source>
        <dbReference type="Pfam" id="PF07522"/>
    </source>
</evidence>
<dbReference type="EMBL" id="HG671327">
    <property type="protein sequence ID" value="CDI80778.1"/>
    <property type="molecule type" value="Genomic_DNA"/>
</dbReference>
<reference evidence="7" key="2">
    <citation type="submission" date="2013-10" db="EMBL/GenBank/DDBJ databases">
        <authorList>
            <person name="Aslett M."/>
        </authorList>
    </citation>
    <scope>NUCLEOTIDE SEQUENCE [LARGE SCALE GENOMIC DNA]</scope>
    <source>
        <strain evidence="7">Houghton</strain>
    </source>
</reference>
<dbReference type="Pfam" id="PF07522">
    <property type="entry name" value="DRMBL"/>
    <property type="match status" value="1"/>
</dbReference>
<keyword evidence="8" id="KW-1185">Reference proteome</keyword>
<dbReference type="GeneID" id="25273640"/>
<evidence type="ECO:0000256" key="1">
    <source>
        <dbReference type="ARBA" id="ARBA00004123"/>
    </source>
</evidence>
<comment type="similarity">
    <text evidence="2">Belongs to the DNA repair metallo-beta-lactamase (DRMBL) family.</text>
</comment>
<dbReference type="RefSeq" id="XP_013249306.1">
    <property type="nucleotide sequence ID" value="XM_013393852.1"/>
</dbReference>
<dbReference type="Gene3D" id="3.60.15.10">
    <property type="entry name" value="Ribonuclease Z/Hydroxyacylglutathione hydrolase-like"/>
    <property type="match status" value="2"/>
</dbReference>
<dbReference type="Proteomes" id="UP000018050">
    <property type="component" value="Unassembled WGS sequence"/>
</dbReference>
<comment type="subcellular location">
    <subcellularLocation>
        <location evidence="1">Nucleus</location>
    </subcellularLocation>
</comment>
<evidence type="ECO:0000256" key="3">
    <source>
        <dbReference type="ARBA" id="ARBA00022763"/>
    </source>
</evidence>
<dbReference type="PANTHER" id="PTHR23240">
    <property type="entry name" value="DNA CROSS-LINK REPAIR PROTEIN PSO2/SNM1-RELATED"/>
    <property type="match status" value="1"/>
</dbReference>
<accession>U6GNB4</accession>
<evidence type="ECO:0000256" key="2">
    <source>
        <dbReference type="ARBA" id="ARBA00010304"/>
    </source>
</evidence>
<protein>
    <submittedName>
        <fullName evidence="7">DNA cross-link repair protein, putative</fullName>
    </submittedName>
</protein>